<dbReference type="EMBL" id="ML975278">
    <property type="protein sequence ID" value="KAF1836071.1"/>
    <property type="molecule type" value="Genomic_DNA"/>
</dbReference>
<proteinExistence type="predicted"/>
<gene>
    <name evidence="1" type="ORF">BDW02DRAFT_494450</name>
</gene>
<evidence type="ECO:0000313" key="1">
    <source>
        <dbReference type="EMBL" id="KAF1836071.1"/>
    </source>
</evidence>
<organism evidence="1 2">
    <name type="scientific">Decorospora gaudefroyi</name>
    <dbReference type="NCBI Taxonomy" id="184978"/>
    <lineage>
        <taxon>Eukaryota</taxon>
        <taxon>Fungi</taxon>
        <taxon>Dikarya</taxon>
        <taxon>Ascomycota</taxon>
        <taxon>Pezizomycotina</taxon>
        <taxon>Dothideomycetes</taxon>
        <taxon>Pleosporomycetidae</taxon>
        <taxon>Pleosporales</taxon>
        <taxon>Pleosporineae</taxon>
        <taxon>Pleosporaceae</taxon>
        <taxon>Decorospora</taxon>
    </lineage>
</organism>
<keyword evidence="2" id="KW-1185">Reference proteome</keyword>
<dbReference type="Proteomes" id="UP000800040">
    <property type="component" value="Unassembled WGS sequence"/>
</dbReference>
<dbReference type="OrthoDB" id="5337308at2759"/>
<name>A0A6A5KKC2_9PLEO</name>
<reference evidence="1" key="1">
    <citation type="submission" date="2020-01" db="EMBL/GenBank/DDBJ databases">
        <authorList>
            <consortium name="DOE Joint Genome Institute"/>
            <person name="Haridas S."/>
            <person name="Albert R."/>
            <person name="Binder M."/>
            <person name="Bloem J."/>
            <person name="Labutti K."/>
            <person name="Salamov A."/>
            <person name="Andreopoulos B."/>
            <person name="Baker S.E."/>
            <person name="Barry K."/>
            <person name="Bills G."/>
            <person name="Bluhm B.H."/>
            <person name="Cannon C."/>
            <person name="Castanera R."/>
            <person name="Culley D.E."/>
            <person name="Daum C."/>
            <person name="Ezra D."/>
            <person name="Gonzalez J.B."/>
            <person name="Henrissat B."/>
            <person name="Kuo A."/>
            <person name="Liang C."/>
            <person name="Lipzen A."/>
            <person name="Lutzoni F."/>
            <person name="Magnuson J."/>
            <person name="Mondo S."/>
            <person name="Nolan M."/>
            <person name="Ohm R."/>
            <person name="Pangilinan J."/>
            <person name="Park H.-J."/>
            <person name="Ramirez L."/>
            <person name="Alfaro M."/>
            <person name="Sun H."/>
            <person name="Tritt A."/>
            <person name="Yoshinaga Y."/>
            <person name="Zwiers L.-H."/>
            <person name="Turgeon B.G."/>
            <person name="Goodwin S.B."/>
            <person name="Spatafora J.W."/>
            <person name="Crous P.W."/>
            <person name="Grigoriev I.V."/>
        </authorList>
    </citation>
    <scope>NUCLEOTIDE SEQUENCE</scope>
    <source>
        <strain evidence="1">P77</strain>
    </source>
</reference>
<accession>A0A6A5KKC2</accession>
<protein>
    <submittedName>
        <fullName evidence="1">Uncharacterized protein</fullName>
    </submittedName>
</protein>
<evidence type="ECO:0000313" key="2">
    <source>
        <dbReference type="Proteomes" id="UP000800040"/>
    </source>
</evidence>
<dbReference type="AlphaFoldDB" id="A0A6A5KKC2"/>
<sequence>MLKWPYTQSPWDGDLRRELRTWGYLDDDYVHSQADYFCDFDDHHHVKRAFDEMGIDARSAGQGGPNHCFKLQHADSPAVLPNEQGNKPTLPSEQRYMVDGRVYSMTNAFSRIGINRASGILYFIHRKSPEKAAADLWDIPQPQVNADDLPKLRTSSDLAWGLWNRVPGGGKINKIMALEIVNEDTAAVIIPRALATAKEPADEVLPWPGTDVVVGSEEEDEAEAALALIGSPNGLGAAYFLLQHKRQLGGPNFIYKIRIFKGDDEWESEDPHLLFYVDGHAPLLPDDDDMDWSPGAGGSGPVKGRAEGVGVEMGGEEGKGVETKILDLSRDGKSVVRQHVVWF</sequence>